<dbReference type="PANTHER" id="PTHR42714:SF2">
    <property type="entry name" value="TRNA MODIFICATION GTPASE GTPBP3, MITOCHONDRIAL"/>
    <property type="match status" value="1"/>
</dbReference>
<accession>A0A9P5X0Y6</accession>
<dbReference type="Pfam" id="PF01926">
    <property type="entry name" value="MMR_HSR1"/>
    <property type="match status" value="1"/>
</dbReference>
<dbReference type="Pfam" id="PF10396">
    <property type="entry name" value="TrmE_N"/>
    <property type="match status" value="1"/>
</dbReference>
<feature type="domain" description="G" evidence="1">
    <location>
        <begin position="166"/>
        <end position="284"/>
    </location>
</feature>
<dbReference type="GO" id="GO:0005525">
    <property type="term" value="F:GTP binding"/>
    <property type="evidence" value="ECO:0007669"/>
    <property type="project" value="InterPro"/>
</dbReference>
<proteinExistence type="predicted"/>
<reference evidence="4" key="1">
    <citation type="submission" date="2020-11" db="EMBL/GenBank/DDBJ databases">
        <authorList>
            <consortium name="DOE Joint Genome Institute"/>
            <person name="Ahrendt S."/>
            <person name="Riley R."/>
            <person name="Andreopoulos W."/>
            <person name="Labutti K."/>
            <person name="Pangilinan J."/>
            <person name="Ruiz-Duenas F.J."/>
            <person name="Barrasa J.M."/>
            <person name="Sanchez-Garcia M."/>
            <person name="Camarero S."/>
            <person name="Miyauchi S."/>
            <person name="Serrano A."/>
            <person name="Linde D."/>
            <person name="Babiker R."/>
            <person name="Drula E."/>
            <person name="Ayuso-Fernandez I."/>
            <person name="Pacheco R."/>
            <person name="Padilla G."/>
            <person name="Ferreira P."/>
            <person name="Barriuso J."/>
            <person name="Kellner H."/>
            <person name="Castanera R."/>
            <person name="Alfaro M."/>
            <person name="Ramirez L."/>
            <person name="Pisabarro A.G."/>
            <person name="Kuo A."/>
            <person name="Tritt A."/>
            <person name="Lipzen A."/>
            <person name="He G."/>
            <person name="Yan M."/>
            <person name="Ng V."/>
            <person name="Cullen D."/>
            <person name="Martin F."/>
            <person name="Rosso M.-N."/>
            <person name="Henrissat B."/>
            <person name="Hibbett D."/>
            <person name="Martinez A.T."/>
            <person name="Grigoriev I.V."/>
        </authorList>
    </citation>
    <scope>NUCLEOTIDE SEQUENCE</scope>
    <source>
        <strain evidence="4">MF-IS2</strain>
    </source>
</reference>
<sequence>MRSDAQRQTIYALSTPPDKGGMVAMHVSGPEALEVRRRMRCKIVHLDDLRPPRSFTMEPPLELHTHSGRALLTTLLGALSTLPFLRPAEPGEFTKCAVGGLADLIGAETEEQRKIASRGAWGERCKVLDGLRNRTIHCLAQDEDLEEGAYDQDNRRGEIIRSGIKLAIFGPPNVGKSSLLNYLAQREAAIVTAIPDTTCDVPQLALDIGGIPVVVADTTCLRKTEDIVETIGIGKGIDTVKEVDIALCAVSIHCSDTGNEQAIQLPETIRKLAAIPKMYFILNKADLVDPDLDLDNFFPQFGMPQPPSSSALQSSMTKRSWMVSLSERQGTAQFLDGFGEELCRLYSPSSQPWFRDPQAPIIMWTPHHVHLESACVFLQAFLERPPKDVVLAAEELRYAARALGKVSGAIDVEDILDAVFRDFYIGK</sequence>
<dbReference type="InterPro" id="IPR000540">
    <property type="entry name" value="Flag_MotA_CS"/>
</dbReference>
<dbReference type="InterPro" id="IPR027417">
    <property type="entry name" value="P-loop_NTPase"/>
</dbReference>
<keyword evidence="4" id="KW-0378">Hydrolase</keyword>
<comment type="caution">
    <text evidence="4">The sequence shown here is derived from an EMBL/GenBank/DDBJ whole genome shotgun (WGS) entry which is preliminary data.</text>
</comment>
<dbReference type="SUPFAM" id="SSF52540">
    <property type="entry name" value="P-loop containing nucleoside triphosphate hydrolases"/>
    <property type="match status" value="1"/>
</dbReference>
<dbReference type="Gene3D" id="3.40.50.300">
    <property type="entry name" value="P-loop containing nucleotide triphosphate hydrolases"/>
    <property type="match status" value="1"/>
</dbReference>
<feature type="domain" description="MnmE helical" evidence="3">
    <location>
        <begin position="152"/>
        <end position="423"/>
    </location>
</feature>
<dbReference type="GO" id="GO:0016787">
    <property type="term" value="F:hydrolase activity"/>
    <property type="evidence" value="ECO:0007669"/>
    <property type="project" value="UniProtKB-KW"/>
</dbReference>
<dbReference type="EMBL" id="MU151670">
    <property type="protein sequence ID" value="KAF9442262.1"/>
    <property type="molecule type" value="Genomic_DNA"/>
</dbReference>
<dbReference type="GO" id="GO:0002098">
    <property type="term" value="P:tRNA wobble uridine modification"/>
    <property type="evidence" value="ECO:0007669"/>
    <property type="project" value="TreeGrafter"/>
</dbReference>
<organism evidence="4 5">
    <name type="scientific">Macrolepiota fuliginosa MF-IS2</name>
    <dbReference type="NCBI Taxonomy" id="1400762"/>
    <lineage>
        <taxon>Eukaryota</taxon>
        <taxon>Fungi</taxon>
        <taxon>Dikarya</taxon>
        <taxon>Basidiomycota</taxon>
        <taxon>Agaricomycotina</taxon>
        <taxon>Agaricomycetes</taxon>
        <taxon>Agaricomycetidae</taxon>
        <taxon>Agaricales</taxon>
        <taxon>Agaricineae</taxon>
        <taxon>Agaricaceae</taxon>
        <taxon>Macrolepiota</taxon>
    </lineage>
</organism>
<dbReference type="InterPro" id="IPR006073">
    <property type="entry name" value="GTP-bd"/>
</dbReference>
<dbReference type="OrthoDB" id="188276at2759"/>
<protein>
    <submittedName>
        <fullName evidence="4">P-loop containing nucleoside triphosphate hydrolase protein</fullName>
    </submittedName>
</protein>
<dbReference type="GO" id="GO:0005739">
    <property type="term" value="C:mitochondrion"/>
    <property type="evidence" value="ECO:0007669"/>
    <property type="project" value="TreeGrafter"/>
</dbReference>
<evidence type="ECO:0000259" key="1">
    <source>
        <dbReference type="Pfam" id="PF01926"/>
    </source>
</evidence>
<dbReference type="SUPFAM" id="SSF116878">
    <property type="entry name" value="TrmE connector domain"/>
    <property type="match status" value="1"/>
</dbReference>
<keyword evidence="5" id="KW-1185">Reference proteome</keyword>
<dbReference type="SUPFAM" id="SSF103025">
    <property type="entry name" value="Folate-binding domain"/>
    <property type="match status" value="1"/>
</dbReference>
<feature type="domain" description="GTP-binding protein TrmE N-terminal" evidence="2">
    <location>
        <begin position="50"/>
        <end position="97"/>
    </location>
</feature>
<dbReference type="InterPro" id="IPR027368">
    <property type="entry name" value="MnmE_dom2"/>
</dbReference>
<dbReference type="Gene3D" id="3.30.1360.120">
    <property type="entry name" value="Probable tRNA modification gtpase trme, domain 1"/>
    <property type="match status" value="1"/>
</dbReference>
<dbReference type="InterPro" id="IPR027266">
    <property type="entry name" value="TrmE/GcvT-like"/>
</dbReference>
<dbReference type="InterPro" id="IPR025867">
    <property type="entry name" value="MnmE_helical"/>
</dbReference>
<dbReference type="Pfam" id="PF12631">
    <property type="entry name" value="MnmE_helical"/>
    <property type="match status" value="1"/>
</dbReference>
<dbReference type="InterPro" id="IPR018948">
    <property type="entry name" value="GTP-bd_TrmE_N"/>
</dbReference>
<dbReference type="Gene3D" id="1.20.120.430">
    <property type="entry name" value="tRNA modification GTPase MnmE domain 2"/>
    <property type="match status" value="1"/>
</dbReference>
<gene>
    <name evidence="4" type="ORF">P691DRAFT_798572</name>
</gene>
<evidence type="ECO:0000313" key="4">
    <source>
        <dbReference type="EMBL" id="KAF9442262.1"/>
    </source>
</evidence>
<dbReference type="Proteomes" id="UP000807342">
    <property type="component" value="Unassembled WGS sequence"/>
</dbReference>
<dbReference type="GO" id="GO:0030488">
    <property type="term" value="P:tRNA methylation"/>
    <property type="evidence" value="ECO:0007669"/>
    <property type="project" value="TreeGrafter"/>
</dbReference>
<dbReference type="PROSITE" id="PS01307">
    <property type="entry name" value="MOTA"/>
    <property type="match status" value="1"/>
</dbReference>
<dbReference type="AlphaFoldDB" id="A0A9P5X0Y6"/>
<name>A0A9P5X0Y6_9AGAR</name>
<evidence type="ECO:0000313" key="5">
    <source>
        <dbReference type="Proteomes" id="UP000807342"/>
    </source>
</evidence>
<evidence type="ECO:0000259" key="3">
    <source>
        <dbReference type="Pfam" id="PF12631"/>
    </source>
</evidence>
<dbReference type="PANTHER" id="PTHR42714">
    <property type="entry name" value="TRNA MODIFICATION GTPASE GTPBP3"/>
    <property type="match status" value="1"/>
</dbReference>
<evidence type="ECO:0000259" key="2">
    <source>
        <dbReference type="Pfam" id="PF10396"/>
    </source>
</evidence>